<sequence>MSDNGFGKPKYGGNFAQIKHFKLTEPKRGETTELIARIIPPIKSLAQAGKWFVYLPVCYGYKGRSKEDPQKLVQRPFLSIEDRDYKTQMIKVRCPQSDLINKNLERLEGLKKATTAECKAAGKSDEETKEHVKLVCTPLEDWKRQFNKDSKFHLNIMTIDGEFGEFAIVGKLKKKLEIEIKALLKDLEVDALDLDNGVFFKFTRTGAGIETAYDVVPYSKAEKVDGKIRTEMKMSCLTAEQRTAALAECPDLANLYTILNADQIQRLVDSDNDPDLVDAVFDEAARGRAPASTTPVVAVAKTETPPAAPKAQAVVEVAVAKAVAAPAAEDDEEAALLAQLKAAREKKAAAASAKVATPPPAEVVDGENLSTDDMLKLFGPGQG</sequence>
<accession>A0A6J5L5W6</accession>
<evidence type="ECO:0000313" key="2">
    <source>
        <dbReference type="EMBL" id="CAB4127289.1"/>
    </source>
</evidence>
<name>A0A6J5L5W6_9CAUD</name>
<reference evidence="2" key="1">
    <citation type="submission" date="2020-04" db="EMBL/GenBank/DDBJ databases">
        <authorList>
            <person name="Chiriac C."/>
            <person name="Salcher M."/>
            <person name="Ghai R."/>
            <person name="Kavagutti S V."/>
        </authorList>
    </citation>
    <scope>NUCLEOTIDE SEQUENCE</scope>
</reference>
<organism evidence="2">
    <name type="scientific">uncultured Caudovirales phage</name>
    <dbReference type="NCBI Taxonomy" id="2100421"/>
    <lineage>
        <taxon>Viruses</taxon>
        <taxon>Duplodnaviria</taxon>
        <taxon>Heunggongvirae</taxon>
        <taxon>Uroviricota</taxon>
        <taxon>Caudoviricetes</taxon>
        <taxon>Peduoviridae</taxon>
        <taxon>Maltschvirus</taxon>
        <taxon>Maltschvirus maltsch</taxon>
    </lineage>
</organism>
<protein>
    <submittedName>
        <fullName evidence="2">Uncharacterized protein</fullName>
    </submittedName>
</protein>
<feature type="region of interest" description="Disordered" evidence="1">
    <location>
        <begin position="348"/>
        <end position="368"/>
    </location>
</feature>
<proteinExistence type="predicted"/>
<dbReference type="EMBL" id="LR796209">
    <property type="protein sequence ID" value="CAB4127289.1"/>
    <property type="molecule type" value="Genomic_DNA"/>
</dbReference>
<evidence type="ECO:0000256" key="1">
    <source>
        <dbReference type="SAM" id="MobiDB-lite"/>
    </source>
</evidence>
<gene>
    <name evidence="2" type="ORF">UFOVP75_122</name>
</gene>